<proteinExistence type="predicted"/>
<protein>
    <submittedName>
        <fullName evidence="2">EAL domain-containing protein</fullName>
    </submittedName>
</protein>
<dbReference type="PANTHER" id="PTHR33121">
    <property type="entry name" value="CYCLIC DI-GMP PHOSPHODIESTERASE PDEF"/>
    <property type="match status" value="1"/>
</dbReference>
<organism evidence="2 3">
    <name type="scientific">Uliginosibacterium sediminicola</name>
    <dbReference type="NCBI Taxonomy" id="2024550"/>
    <lineage>
        <taxon>Bacteria</taxon>
        <taxon>Pseudomonadati</taxon>
        <taxon>Pseudomonadota</taxon>
        <taxon>Betaproteobacteria</taxon>
        <taxon>Rhodocyclales</taxon>
        <taxon>Zoogloeaceae</taxon>
        <taxon>Uliginosibacterium</taxon>
    </lineage>
</organism>
<dbReference type="Proteomes" id="UP001410394">
    <property type="component" value="Unassembled WGS sequence"/>
</dbReference>
<dbReference type="InterPro" id="IPR029151">
    <property type="entry name" value="Sensor-like_sf"/>
</dbReference>
<accession>A0ABU9YU67</accession>
<dbReference type="Gene3D" id="3.20.20.450">
    <property type="entry name" value="EAL domain"/>
    <property type="match status" value="1"/>
</dbReference>
<dbReference type="InterPro" id="IPR050706">
    <property type="entry name" value="Cyclic-di-GMP_PDE-like"/>
</dbReference>
<evidence type="ECO:0000313" key="3">
    <source>
        <dbReference type="Proteomes" id="UP001410394"/>
    </source>
</evidence>
<sequence length="446" mass="49756">MMNHPQTPPFLPQELLDALPEATLNNGRMGLRWRDLELSSVFQPIVSFCHSRVIGHEGLVRVHDKTGTTISPLDFFKMAEAANELLAADRDCRLMHAWNARNSSGYIFFNLHPAMFGRLDPDNSRHIVTTLTTALGAEPHRAMIEVVEEAVTDLVRLEEGAAALRALGVGLALDDFGAGHSNFDRVWRIQPDVVKLDRSFALRIVHDQSARRMLPRLVSMLHETGALVLLEGVETLEQALIAMDADIDFGQGWFFARPSIDPLSDSEPIRPALESLWERYQQFNAEQRQVHHERIAPYLNAIGYASALLSSGNRVEDVAPAFFDSLPAAECFYLLDADGRQVGVNVSSGSQRGKQVLRELGAMPGARWSCRSYFRRAMQHPGKPQVTRPYVSMSSGKTCLTVSAHVRIHGADHVICGDVDWELLMGDRNELPHQQSSAQEAAQRRR</sequence>
<dbReference type="InterPro" id="IPR001633">
    <property type="entry name" value="EAL_dom"/>
</dbReference>
<dbReference type="SUPFAM" id="SSF141868">
    <property type="entry name" value="EAL domain-like"/>
    <property type="match status" value="1"/>
</dbReference>
<dbReference type="InterPro" id="IPR035919">
    <property type="entry name" value="EAL_sf"/>
</dbReference>
<comment type="caution">
    <text evidence="2">The sequence shown here is derived from an EMBL/GenBank/DDBJ whole genome shotgun (WGS) entry which is preliminary data.</text>
</comment>
<name>A0ABU9YU67_9RHOO</name>
<dbReference type="RefSeq" id="WP_345918005.1">
    <property type="nucleotide sequence ID" value="NZ_JBDIVE010000001.1"/>
</dbReference>
<dbReference type="PROSITE" id="PS50883">
    <property type="entry name" value="EAL"/>
    <property type="match status" value="1"/>
</dbReference>
<feature type="domain" description="EAL" evidence="1">
    <location>
        <begin position="20"/>
        <end position="272"/>
    </location>
</feature>
<evidence type="ECO:0000313" key="2">
    <source>
        <dbReference type="EMBL" id="MEN3067237.1"/>
    </source>
</evidence>
<keyword evidence="3" id="KW-1185">Reference proteome</keyword>
<gene>
    <name evidence="2" type="ORF">ABDB84_02030</name>
</gene>
<evidence type="ECO:0000259" key="1">
    <source>
        <dbReference type="PROSITE" id="PS50883"/>
    </source>
</evidence>
<dbReference type="CDD" id="cd01948">
    <property type="entry name" value="EAL"/>
    <property type="match status" value="1"/>
</dbReference>
<dbReference type="SUPFAM" id="SSF103190">
    <property type="entry name" value="Sensory domain-like"/>
    <property type="match status" value="1"/>
</dbReference>
<dbReference type="Pfam" id="PF00563">
    <property type="entry name" value="EAL"/>
    <property type="match status" value="1"/>
</dbReference>
<dbReference type="PANTHER" id="PTHR33121:SF76">
    <property type="entry name" value="SIGNALING PROTEIN"/>
    <property type="match status" value="1"/>
</dbReference>
<dbReference type="EMBL" id="JBDIVE010000001">
    <property type="protein sequence ID" value="MEN3067237.1"/>
    <property type="molecule type" value="Genomic_DNA"/>
</dbReference>
<dbReference type="SMART" id="SM00052">
    <property type="entry name" value="EAL"/>
    <property type="match status" value="1"/>
</dbReference>
<dbReference type="Gene3D" id="3.30.450.20">
    <property type="entry name" value="PAS domain"/>
    <property type="match status" value="1"/>
</dbReference>
<reference evidence="2 3" key="1">
    <citation type="journal article" date="2018" name="Int. J. Syst. Evol. Microbiol.">
        <title>Uliginosibacterium sediminicola sp. nov., isolated from freshwater sediment.</title>
        <authorList>
            <person name="Hwang W.M."/>
            <person name="Kim S.M."/>
            <person name="Kang K."/>
            <person name="Ahn T.Y."/>
        </authorList>
    </citation>
    <scope>NUCLEOTIDE SEQUENCE [LARGE SCALE GENOMIC DNA]</scope>
    <source>
        <strain evidence="2 3">M1-21</strain>
    </source>
</reference>